<feature type="transmembrane region" description="Helical" evidence="1">
    <location>
        <begin position="267"/>
        <end position="287"/>
    </location>
</feature>
<evidence type="ECO:0000313" key="3">
    <source>
        <dbReference type="Proteomes" id="UP000315522"/>
    </source>
</evidence>
<keyword evidence="1" id="KW-1133">Transmembrane helix</keyword>
<sequence length="410" mass="45287">MVHLRLTMVLEFPTSRNGWKLDAVGLLAVIGETTTEKCAEPMTASYLCLLPRLIPAPQALIRPNRRESLARAPASIVGVYTGMVQGQLPYIANQIHPIADIPPYDVRVLQIRHNPSMHLPTNTPDDESRAMGNPVRRTTNLERVKSFVVPPRPQPLMKTKAMAPHNILSVLSTFLTLGLLIWAIVIGDGAATIAIVLLSCATTLFCAAALWSPPSRVSTREISVRVPPGDVVIRTGYGAFLVIKCDERVARELYFGTEEVVQVITRGFGSCVGVGTVVFMVAVIMMGNCSWTMQAALAVTYLLLNAVYWFAALLPSKTHWQFPRYQCEDITPEDVKNQDRVLSDAPSGRPSFTRSLWKAILETKSVAWVRKGGAVSNIPAWNQWLDLAESNAIRGNRNWPFMEEKKSLVG</sequence>
<organism evidence="2 3">
    <name type="scientific">Lachnellula willkommii</name>
    <dbReference type="NCBI Taxonomy" id="215461"/>
    <lineage>
        <taxon>Eukaryota</taxon>
        <taxon>Fungi</taxon>
        <taxon>Dikarya</taxon>
        <taxon>Ascomycota</taxon>
        <taxon>Pezizomycotina</taxon>
        <taxon>Leotiomycetes</taxon>
        <taxon>Helotiales</taxon>
        <taxon>Lachnaceae</taxon>
        <taxon>Lachnellula</taxon>
    </lineage>
</organism>
<proteinExistence type="predicted"/>
<dbReference type="EMBL" id="QGML01001442">
    <property type="protein sequence ID" value="TVY89034.1"/>
    <property type="molecule type" value="Genomic_DNA"/>
</dbReference>
<protein>
    <submittedName>
        <fullName evidence="2">Uncharacterized protein</fullName>
    </submittedName>
</protein>
<evidence type="ECO:0000313" key="2">
    <source>
        <dbReference type="EMBL" id="TVY89034.1"/>
    </source>
</evidence>
<dbReference type="Proteomes" id="UP000315522">
    <property type="component" value="Unassembled WGS sequence"/>
</dbReference>
<feature type="transmembrane region" description="Helical" evidence="1">
    <location>
        <begin position="191"/>
        <end position="211"/>
    </location>
</feature>
<dbReference type="AlphaFoldDB" id="A0A559M7U5"/>
<keyword evidence="1" id="KW-0812">Transmembrane</keyword>
<name>A0A559M7U5_9HELO</name>
<reference evidence="2 3" key="1">
    <citation type="submission" date="2018-05" db="EMBL/GenBank/DDBJ databases">
        <title>Genome sequencing and assembly of the regulated plant pathogen Lachnellula willkommii and related sister species for the development of diagnostic species identification markers.</title>
        <authorList>
            <person name="Giroux E."/>
            <person name="Bilodeau G."/>
        </authorList>
    </citation>
    <scope>NUCLEOTIDE SEQUENCE [LARGE SCALE GENOMIC DNA]</scope>
    <source>
        <strain evidence="2 3">CBS 172.35</strain>
    </source>
</reference>
<keyword evidence="3" id="KW-1185">Reference proteome</keyword>
<gene>
    <name evidence="2" type="ORF">LAWI1_G007596</name>
</gene>
<comment type="caution">
    <text evidence="2">The sequence shown here is derived from an EMBL/GenBank/DDBJ whole genome shotgun (WGS) entry which is preliminary data.</text>
</comment>
<accession>A0A559M7U5</accession>
<feature type="transmembrane region" description="Helical" evidence="1">
    <location>
        <begin position="293"/>
        <end position="314"/>
    </location>
</feature>
<evidence type="ECO:0000256" key="1">
    <source>
        <dbReference type="SAM" id="Phobius"/>
    </source>
</evidence>
<keyword evidence="1" id="KW-0472">Membrane</keyword>
<feature type="transmembrane region" description="Helical" evidence="1">
    <location>
        <begin position="167"/>
        <end position="185"/>
    </location>
</feature>